<protein>
    <submittedName>
        <fullName evidence="2">Uncharacterized protein</fullName>
    </submittedName>
</protein>
<accession>A0A7R9F2E5</accession>
<feature type="region of interest" description="Disordered" evidence="1">
    <location>
        <begin position="40"/>
        <end position="89"/>
    </location>
</feature>
<gene>
    <name evidence="2" type="ORF">TBIB3V08_LOCUS7825</name>
</gene>
<dbReference type="EMBL" id="OD567298">
    <property type="protein sequence ID" value="CAD7445473.1"/>
    <property type="molecule type" value="Genomic_DNA"/>
</dbReference>
<feature type="compositionally biased region" description="Polar residues" evidence="1">
    <location>
        <begin position="175"/>
        <end position="197"/>
    </location>
</feature>
<feature type="compositionally biased region" description="Low complexity" evidence="1">
    <location>
        <begin position="41"/>
        <end position="55"/>
    </location>
</feature>
<feature type="compositionally biased region" description="Polar residues" evidence="1">
    <location>
        <begin position="62"/>
        <end position="81"/>
    </location>
</feature>
<sequence>MNAPTAGSSVSGRRGQTHLDFGRRQLGVLDAVCLTPDACYRSDAPSRPASRSAEAQDLPQRYPTSSLSPRLSKENGLNHTRPQGIKRNEQEAVTLKSRPSLLGLSLDGTLNYRGVEPRVSAHWVGTARIARTERKVQLIRSIICYQDAPTGSVPPTTDSPQFRHSTESPGEGIKINTQTRSSPSGSRAAEQTESPSVPSVRIVGAPALKCAVSAVPTQWALTLKGAMHRLLVAPLLGAKQGRSLHNSKMSGNSDLGRIYNNHPVRRLQHCASASGAEMGRDVSATAMMYVPKLRSYTSRGVGDIHKGFYRSIDVKYLVGGHSYTNCDRDFGVIEKKRKAAKAITPKDLEALVASLAKDYLNTKDLTMSKISHFRISHKNPSTVKVASVLGLEGDVMVAWKKVDVLKKNANLDNVPDIHDLPKIHFKSKISREKKNDILGMIDYIEKEEDKDFYRALLENKDEEACNMEVSGIDVYDQSVFAFLVSRVYVFMTETILNLGLTPRRKLMNLVSSLERD</sequence>
<evidence type="ECO:0000313" key="2">
    <source>
        <dbReference type="EMBL" id="CAD7445473.1"/>
    </source>
</evidence>
<feature type="compositionally biased region" description="Polar residues" evidence="1">
    <location>
        <begin position="153"/>
        <end position="163"/>
    </location>
</feature>
<dbReference type="AlphaFoldDB" id="A0A7R9F2E5"/>
<proteinExistence type="predicted"/>
<name>A0A7R9F2E5_9NEOP</name>
<organism evidence="2">
    <name type="scientific">Timema bartmani</name>
    <dbReference type="NCBI Taxonomy" id="61472"/>
    <lineage>
        <taxon>Eukaryota</taxon>
        <taxon>Metazoa</taxon>
        <taxon>Ecdysozoa</taxon>
        <taxon>Arthropoda</taxon>
        <taxon>Hexapoda</taxon>
        <taxon>Insecta</taxon>
        <taxon>Pterygota</taxon>
        <taxon>Neoptera</taxon>
        <taxon>Polyneoptera</taxon>
        <taxon>Phasmatodea</taxon>
        <taxon>Timematodea</taxon>
        <taxon>Timematoidea</taxon>
        <taxon>Timematidae</taxon>
        <taxon>Timema</taxon>
    </lineage>
</organism>
<feature type="region of interest" description="Disordered" evidence="1">
    <location>
        <begin position="149"/>
        <end position="197"/>
    </location>
</feature>
<evidence type="ECO:0000256" key="1">
    <source>
        <dbReference type="SAM" id="MobiDB-lite"/>
    </source>
</evidence>
<reference evidence="2" key="1">
    <citation type="submission" date="2020-11" db="EMBL/GenBank/DDBJ databases">
        <authorList>
            <person name="Tran Van P."/>
        </authorList>
    </citation>
    <scope>NUCLEOTIDE SEQUENCE</scope>
</reference>